<evidence type="ECO:0000256" key="1">
    <source>
        <dbReference type="SAM" id="MobiDB-lite"/>
    </source>
</evidence>
<reference evidence="2 3" key="1">
    <citation type="submission" date="2018-01" db="EMBL/GenBank/DDBJ databases">
        <title>Cryobacterium sp. nov., from glaciers in China.</title>
        <authorList>
            <person name="Liu Q."/>
            <person name="Xin Y.-H."/>
        </authorList>
    </citation>
    <scope>NUCLEOTIDE SEQUENCE [LARGE SCALE GENOMIC DNA]</scope>
    <source>
        <strain evidence="2 3">TMN-42</strain>
    </source>
</reference>
<proteinExistence type="predicted"/>
<gene>
    <name evidence="2" type="ORF">C3B61_18545</name>
</gene>
<evidence type="ECO:0000313" key="3">
    <source>
        <dbReference type="Proteomes" id="UP000237340"/>
    </source>
</evidence>
<comment type="caution">
    <text evidence="2">The sequence shown here is derived from an EMBL/GenBank/DDBJ whole genome shotgun (WGS) entry which is preliminary data.</text>
</comment>
<organism evidence="2 3">
    <name type="scientific">Cryobacterium zongtaii</name>
    <dbReference type="NCBI Taxonomy" id="1259217"/>
    <lineage>
        <taxon>Bacteria</taxon>
        <taxon>Bacillati</taxon>
        <taxon>Actinomycetota</taxon>
        <taxon>Actinomycetes</taxon>
        <taxon>Micrococcales</taxon>
        <taxon>Microbacteriaceae</taxon>
        <taxon>Cryobacterium</taxon>
    </lineage>
</organism>
<evidence type="ECO:0008006" key="4">
    <source>
        <dbReference type="Google" id="ProtNLM"/>
    </source>
</evidence>
<keyword evidence="3" id="KW-1185">Reference proteome</keyword>
<sequence length="64" mass="7202">MLVHSMDRLARNLDDLRAIVRQLAAKCASSSSRAAHLHWRRQRDGNASAERDGGVCEIREIPHP</sequence>
<dbReference type="Proteomes" id="UP000237340">
    <property type="component" value="Unassembled WGS sequence"/>
</dbReference>
<evidence type="ECO:0000313" key="2">
    <source>
        <dbReference type="EMBL" id="POH62097.1"/>
    </source>
</evidence>
<dbReference type="EMBL" id="PPXD01000028">
    <property type="protein sequence ID" value="POH62097.1"/>
    <property type="molecule type" value="Genomic_DNA"/>
</dbReference>
<feature type="compositionally biased region" description="Basic and acidic residues" evidence="1">
    <location>
        <begin position="49"/>
        <end position="64"/>
    </location>
</feature>
<protein>
    <recommendedName>
        <fullName evidence="4">Resolvase/invertase-type recombinase catalytic domain-containing protein</fullName>
    </recommendedName>
</protein>
<name>A0A2S3Z973_9MICO</name>
<dbReference type="AlphaFoldDB" id="A0A2S3Z973"/>
<accession>A0A2S3Z973</accession>
<feature type="region of interest" description="Disordered" evidence="1">
    <location>
        <begin position="37"/>
        <end position="64"/>
    </location>
</feature>